<reference evidence="4" key="1">
    <citation type="journal article" date="2019" name="Int. J. Syst. Evol. Microbiol.">
        <title>The Global Catalogue of Microorganisms (GCM) 10K type strain sequencing project: providing services to taxonomists for standard genome sequencing and annotation.</title>
        <authorList>
            <consortium name="The Broad Institute Genomics Platform"/>
            <consortium name="The Broad Institute Genome Sequencing Center for Infectious Disease"/>
            <person name="Wu L."/>
            <person name="Ma J."/>
        </authorList>
    </citation>
    <scope>NUCLEOTIDE SEQUENCE [LARGE SCALE GENOMIC DNA]</scope>
    <source>
        <strain evidence="4">JCM 17555</strain>
    </source>
</reference>
<dbReference type="Gene3D" id="3.40.50.1820">
    <property type="entry name" value="alpha/beta hydrolase"/>
    <property type="match status" value="1"/>
</dbReference>
<sequence length="484" mass="50205">MFLMTLRGFAPALLVSSFLMAAGCGGGSGGGSSRGPVVDQSDNTPSPGPVPGTASCPAVFEKAGVPVQWNFTTLAAQNVNAGGGSVTLEYVLANAGETNSYFLYIPSTDPLAPVIILNEAYNGIDWTGEGVDAQFAALGPGKHPDSFAPAYNGQDLVRYSPETSAPDGGSLRASVNLWLESGFAVIKTYGRFYAGGALANDVSDAVAPWYFIADRASTFAGRQLFTTGGSWGGLMALYGAAAAPDSVVPTAVAVTSAPVDLKAVRNYAMQLPSDVPAASEEVNAFFSPYIRRIDASISRAGTSSSAPFDTTTLCSCLPDKVLAAHDDIDTIVPVAQTEQLQASCAGRVQPIFWRRSAQAAVQTAGLSHGDFGGRSAVTDVGTLVGAWIIDQADVEPTVIPVDPDSFSGFLMTVSDARNRGENTDYAIAALRPLLSGKVWLQSTLGSTQPQTGADFLAGLLNTLFGLQTTAESVEEALTANTLPF</sequence>
<gene>
    <name evidence="3" type="ORF">GCM10022278_26690</name>
</gene>
<name>A0ABP7PLK8_9GAMM</name>
<evidence type="ECO:0000313" key="4">
    <source>
        <dbReference type="Proteomes" id="UP001501337"/>
    </source>
</evidence>
<dbReference type="InterPro" id="IPR029058">
    <property type="entry name" value="AB_hydrolase_fold"/>
</dbReference>
<dbReference type="SUPFAM" id="SSF53474">
    <property type="entry name" value="alpha/beta-Hydrolases"/>
    <property type="match status" value="1"/>
</dbReference>
<keyword evidence="4" id="KW-1185">Reference proteome</keyword>
<protein>
    <submittedName>
        <fullName evidence="3">Uncharacterized protein</fullName>
    </submittedName>
</protein>
<proteinExistence type="predicted"/>
<dbReference type="EMBL" id="BAABBO010000011">
    <property type="protein sequence ID" value="GAA3967593.1"/>
    <property type="molecule type" value="Genomic_DNA"/>
</dbReference>
<feature type="signal peptide" evidence="2">
    <location>
        <begin position="1"/>
        <end position="21"/>
    </location>
</feature>
<evidence type="ECO:0000256" key="2">
    <source>
        <dbReference type="SAM" id="SignalP"/>
    </source>
</evidence>
<dbReference type="RefSeq" id="WP_344807158.1">
    <property type="nucleotide sequence ID" value="NZ_BAABBO010000011.1"/>
</dbReference>
<keyword evidence="2" id="KW-0732">Signal</keyword>
<accession>A0ABP7PLK8</accession>
<comment type="caution">
    <text evidence="3">The sequence shown here is derived from an EMBL/GenBank/DDBJ whole genome shotgun (WGS) entry which is preliminary data.</text>
</comment>
<dbReference type="PROSITE" id="PS51257">
    <property type="entry name" value="PROKAR_LIPOPROTEIN"/>
    <property type="match status" value="1"/>
</dbReference>
<dbReference type="Proteomes" id="UP001501337">
    <property type="component" value="Unassembled WGS sequence"/>
</dbReference>
<evidence type="ECO:0000313" key="3">
    <source>
        <dbReference type="EMBL" id="GAA3967593.1"/>
    </source>
</evidence>
<feature type="chain" id="PRO_5046178517" evidence="2">
    <location>
        <begin position="22"/>
        <end position="484"/>
    </location>
</feature>
<evidence type="ECO:0000256" key="1">
    <source>
        <dbReference type="SAM" id="MobiDB-lite"/>
    </source>
</evidence>
<organism evidence="3 4">
    <name type="scientific">Allohahella marinimesophila</name>
    <dbReference type="NCBI Taxonomy" id="1054972"/>
    <lineage>
        <taxon>Bacteria</taxon>
        <taxon>Pseudomonadati</taxon>
        <taxon>Pseudomonadota</taxon>
        <taxon>Gammaproteobacteria</taxon>
        <taxon>Oceanospirillales</taxon>
        <taxon>Hahellaceae</taxon>
        <taxon>Allohahella</taxon>
    </lineage>
</organism>
<feature type="region of interest" description="Disordered" evidence="1">
    <location>
        <begin position="31"/>
        <end position="55"/>
    </location>
</feature>